<dbReference type="InterPro" id="IPR013798">
    <property type="entry name" value="Indole-3-glycerol_P_synth_dom"/>
</dbReference>
<evidence type="ECO:0000256" key="7">
    <source>
        <dbReference type="ARBA" id="ARBA00022793"/>
    </source>
</evidence>
<gene>
    <name evidence="12" type="primary">trpC</name>
    <name evidence="12" type="ORF">MBFIL_15310</name>
</gene>
<comment type="pathway">
    <text evidence="2">Amino-acid biosynthesis; L-tryptophan biosynthesis; L-tryptophan from chorismate: step 4/5.</text>
</comment>
<dbReference type="InterPro" id="IPR045186">
    <property type="entry name" value="Indole-3-glycerol_P_synth"/>
</dbReference>
<keyword evidence="9" id="KW-0057">Aromatic amino acid biosynthesis</keyword>
<dbReference type="Proteomes" id="UP000077066">
    <property type="component" value="Unassembled WGS sequence"/>
</dbReference>
<dbReference type="STRING" id="55758.MBFIL_15310"/>
<evidence type="ECO:0000256" key="6">
    <source>
        <dbReference type="ARBA" id="ARBA00022605"/>
    </source>
</evidence>
<proteinExistence type="inferred from homology"/>
<dbReference type="Gene3D" id="3.20.20.70">
    <property type="entry name" value="Aldolase class I"/>
    <property type="match status" value="1"/>
</dbReference>
<dbReference type="GO" id="GO:0004425">
    <property type="term" value="F:indole-3-glycerol-phosphate synthase activity"/>
    <property type="evidence" value="ECO:0007669"/>
    <property type="project" value="UniProtKB-EC"/>
</dbReference>
<dbReference type="InterPro" id="IPR011060">
    <property type="entry name" value="RibuloseP-bd_barrel"/>
</dbReference>
<organism evidence="12 13">
    <name type="scientific">Methanobrevibacter filiformis</name>
    <dbReference type="NCBI Taxonomy" id="55758"/>
    <lineage>
        <taxon>Archaea</taxon>
        <taxon>Methanobacteriati</taxon>
        <taxon>Methanobacteriota</taxon>
        <taxon>Methanomada group</taxon>
        <taxon>Methanobacteria</taxon>
        <taxon>Methanobacteriales</taxon>
        <taxon>Methanobacteriaceae</taxon>
        <taxon>Methanobrevibacter</taxon>
    </lineage>
</organism>
<name>A0A165ZSE7_9EURY</name>
<evidence type="ECO:0000256" key="3">
    <source>
        <dbReference type="ARBA" id="ARBA00008737"/>
    </source>
</evidence>
<comment type="caution">
    <text evidence="12">The sequence shown here is derived from an EMBL/GenBank/DDBJ whole genome shotgun (WGS) entry which is preliminary data.</text>
</comment>
<evidence type="ECO:0000256" key="5">
    <source>
        <dbReference type="ARBA" id="ARBA00018080"/>
    </source>
</evidence>
<dbReference type="CDD" id="cd00331">
    <property type="entry name" value="IGPS"/>
    <property type="match status" value="1"/>
</dbReference>
<evidence type="ECO:0000313" key="13">
    <source>
        <dbReference type="Proteomes" id="UP000077066"/>
    </source>
</evidence>
<dbReference type="PANTHER" id="PTHR22854">
    <property type="entry name" value="TRYPTOPHAN BIOSYNTHESIS PROTEIN"/>
    <property type="match status" value="1"/>
</dbReference>
<dbReference type="UniPathway" id="UPA00035">
    <property type="reaction ID" value="UER00043"/>
</dbReference>
<dbReference type="EC" id="4.1.1.48" evidence="4"/>
<dbReference type="AlphaFoldDB" id="A0A165ZSE7"/>
<dbReference type="FunFam" id="3.20.20.70:FF:000024">
    <property type="entry name" value="Indole-3-glycerol phosphate synthase"/>
    <property type="match status" value="1"/>
</dbReference>
<dbReference type="Pfam" id="PF00218">
    <property type="entry name" value="IGPS"/>
    <property type="match status" value="1"/>
</dbReference>
<keyword evidence="8" id="KW-0822">Tryptophan biosynthesis</keyword>
<dbReference type="NCBIfam" id="NF001377">
    <property type="entry name" value="PRK00278.2-4"/>
    <property type="match status" value="1"/>
</dbReference>
<dbReference type="SUPFAM" id="SSF51366">
    <property type="entry name" value="Ribulose-phoshate binding barrel"/>
    <property type="match status" value="1"/>
</dbReference>
<feature type="domain" description="Indole-3-glycerol phosphate synthase" evidence="11">
    <location>
        <begin position="4"/>
        <end position="271"/>
    </location>
</feature>
<evidence type="ECO:0000256" key="10">
    <source>
        <dbReference type="ARBA" id="ARBA00023239"/>
    </source>
</evidence>
<keyword evidence="6" id="KW-0028">Amino-acid biosynthesis</keyword>
<dbReference type="RefSeq" id="WP_066973304.1">
    <property type="nucleotide sequence ID" value="NZ_LWMT01000256.1"/>
</dbReference>
<dbReference type="PATRIC" id="fig|55758.3.peg.1729"/>
<dbReference type="InterPro" id="IPR001468">
    <property type="entry name" value="Indole-3-GlycerolPSynthase_CS"/>
</dbReference>
<keyword evidence="10 12" id="KW-0456">Lyase</keyword>
<keyword evidence="7" id="KW-0210">Decarboxylase</keyword>
<evidence type="ECO:0000259" key="11">
    <source>
        <dbReference type="Pfam" id="PF00218"/>
    </source>
</evidence>
<evidence type="ECO:0000256" key="4">
    <source>
        <dbReference type="ARBA" id="ARBA00012362"/>
    </source>
</evidence>
<dbReference type="HAMAP" id="MF_00134_B">
    <property type="entry name" value="IGPS_B"/>
    <property type="match status" value="1"/>
</dbReference>
<dbReference type="OrthoDB" id="15223at2157"/>
<reference evidence="12 13" key="1">
    <citation type="submission" date="2016-04" db="EMBL/GenBank/DDBJ databases">
        <title>Genome sequence of Methanobrevibacter filiformis DSM 11501.</title>
        <authorList>
            <person name="Poehlein A."/>
            <person name="Seedorf H."/>
            <person name="Daniel R."/>
        </authorList>
    </citation>
    <scope>NUCLEOTIDE SEQUENCE [LARGE SCALE GENOMIC DNA]</scope>
    <source>
        <strain evidence="12 13">DSM 11501</strain>
    </source>
</reference>
<evidence type="ECO:0000256" key="2">
    <source>
        <dbReference type="ARBA" id="ARBA00004696"/>
    </source>
</evidence>
<comment type="catalytic activity">
    <reaction evidence="1">
        <text>1-(2-carboxyphenylamino)-1-deoxy-D-ribulose 5-phosphate + H(+) = (1S,2R)-1-C-(indol-3-yl)glycerol 3-phosphate + CO2 + H2O</text>
        <dbReference type="Rhea" id="RHEA:23476"/>
        <dbReference type="ChEBI" id="CHEBI:15377"/>
        <dbReference type="ChEBI" id="CHEBI:15378"/>
        <dbReference type="ChEBI" id="CHEBI:16526"/>
        <dbReference type="ChEBI" id="CHEBI:58613"/>
        <dbReference type="ChEBI" id="CHEBI:58866"/>
        <dbReference type="EC" id="4.1.1.48"/>
    </reaction>
</comment>
<sequence length="275" mass="30741">MILDKLVKHTEERLKNKKINLPIESLKDKLNNKVDINNTNINNTNSKYSTSFEESLKNDGISFICEVKKASPSKGMICNDFDPVKIAKEYENAGAAAISVLTEPHFFKGNDNYLSSVVDNVSLPVLRKDFVIDEYMIYEAKLLGASAVLLITSILSYEQLKKFIALAYSLNICPLVETHTKEEIKIAIDAGAKVIGINNRNLKDFTVDVNNTINLQDYIPEDIRNDVIIVSESGITKPEDIKILSDNNINAVLIGEYLMKSNSKKIAIEKLKSLV</sequence>
<keyword evidence="13" id="KW-1185">Reference proteome</keyword>
<evidence type="ECO:0000256" key="8">
    <source>
        <dbReference type="ARBA" id="ARBA00022822"/>
    </source>
</evidence>
<dbReference type="GO" id="GO:0000162">
    <property type="term" value="P:L-tryptophan biosynthetic process"/>
    <property type="evidence" value="ECO:0007669"/>
    <property type="project" value="UniProtKB-UniPathway"/>
</dbReference>
<dbReference type="InterPro" id="IPR013785">
    <property type="entry name" value="Aldolase_TIM"/>
</dbReference>
<dbReference type="PANTHER" id="PTHR22854:SF2">
    <property type="entry name" value="INDOLE-3-GLYCEROL-PHOSPHATE SYNTHASE"/>
    <property type="match status" value="1"/>
</dbReference>
<dbReference type="PROSITE" id="PS00614">
    <property type="entry name" value="IGPS"/>
    <property type="match status" value="1"/>
</dbReference>
<evidence type="ECO:0000256" key="9">
    <source>
        <dbReference type="ARBA" id="ARBA00023141"/>
    </source>
</evidence>
<comment type="similarity">
    <text evidence="3">Belongs to the TrpC family.</text>
</comment>
<dbReference type="GO" id="GO:0004640">
    <property type="term" value="F:phosphoribosylanthranilate isomerase activity"/>
    <property type="evidence" value="ECO:0007669"/>
    <property type="project" value="TreeGrafter"/>
</dbReference>
<protein>
    <recommendedName>
        <fullName evidence="5">Indole-3-glycerol phosphate synthase</fullName>
        <ecNumber evidence="4">4.1.1.48</ecNumber>
    </recommendedName>
</protein>
<evidence type="ECO:0000256" key="1">
    <source>
        <dbReference type="ARBA" id="ARBA00001633"/>
    </source>
</evidence>
<evidence type="ECO:0000313" key="12">
    <source>
        <dbReference type="EMBL" id="KZX11099.1"/>
    </source>
</evidence>
<accession>A0A165ZSE7</accession>
<dbReference type="EMBL" id="LWMT01000256">
    <property type="protein sequence ID" value="KZX11099.1"/>
    <property type="molecule type" value="Genomic_DNA"/>
</dbReference>